<dbReference type="RefSeq" id="WP_194506173.1">
    <property type="nucleotide sequence ID" value="NZ_JADILU010000001.1"/>
</dbReference>
<dbReference type="NCBIfam" id="TIGR04183">
    <property type="entry name" value="Por_Secre_tail"/>
    <property type="match status" value="1"/>
</dbReference>
<accession>A0ABW5ZVA1</accession>
<sequence>MSLKITRALKCLGLLQFFVLANFLVFPSIVMAQTVTNVFPTRVTTSSKVTIIGTGFTTAMRDEIKLNGSESSSILSTRTLVSDTEMTFVITINSGSNSSKTLSITGVTFNTGVDTNINYIAPVYKALGSTSENMVLEVYTTWDQNNDGVGFWKSSDWSSSSSAAGKSTWPNDNHDLLGFKMNYGSGDIIFTTGVDDALLESELTDLGVDISDNTVYNSQVFNAYSSNGVSGKPHSANYLAMADKIDNQINDRVLNSSVLATVYDVIIDGVNGLDMGTGITNFNKNADIKFFSGNGQVGALDDTPDLIITQMAQPGGSDVYYYSDIDGNVVGTPVKLAFGSSPRLYEWRLDLYRLDLSSGVTYENSYPVHESFGTQEHRPFRMAAFKLEDFGLNNSNITDVNSINMGAGGSSDVAFMAYNKAAFEIKSPQIDEAPVSRYVCRLPTTSALTFNAFGIVDEATGDSDETISYQWYKNYQPLSSETSTSFTIPAGLSASDLANLIYKVRLKNEYGAIEVPFTVNEGGTPTYWNGTDWILAPIYTGIAINQEDKNLIFTDDYNKSGDLIGCDCTVPAGKNVVIPSGSTIKLYNNITVEAETPTYTDDEGNIVLSVAAGTFTLEDDASLVQIKNVTTNENSGAIKVKRKVEASTLHPNDYVYWSTPVADFNVSGISNMPTYQWSVNQTNANGQAGNWVSAANTIMAPGEGYIIRIENASVSTGFTSEFVGVPNNGNIEVDVFKTTGFVADEENKNWNLIGNPYPSALNVNDFILDNPTIEGRVDLWLHNSEASNSVNNPFYQDFSYNYGNQYVTYNGVGASNPDDLFDGNIASGQGFFVNVDDASPNTSSINFTNEMRYGSGEISYDNSQFLRSSSEATTVQTEKELVWLSLVNESNVSSTTLIGYVNGATTEKDRLYDAYTNNDGFSLYSMIDEDNMVIQGRPLPFEDSDIVPLGFELIESGIYKIGIDNLKGSLFVDQGQSIYIEDTYSGVIHDLRVSPYSFTGEAGVFNDRLVLRYTASTLSISDVSASNIFAYVHNDILHVKSLKGIKDIKVYDLNGRQVASYKLNGESNTIDESFLFSKGVYIVSITLEGDTLVTKKIMN</sequence>
<dbReference type="Proteomes" id="UP001597548">
    <property type="component" value="Unassembled WGS sequence"/>
</dbReference>
<dbReference type="InterPro" id="IPR013783">
    <property type="entry name" value="Ig-like_fold"/>
</dbReference>
<reference evidence="3" key="1">
    <citation type="journal article" date="2019" name="Int. J. Syst. Evol. Microbiol.">
        <title>The Global Catalogue of Microorganisms (GCM) 10K type strain sequencing project: providing services to taxonomists for standard genome sequencing and annotation.</title>
        <authorList>
            <consortium name="The Broad Institute Genomics Platform"/>
            <consortium name="The Broad Institute Genome Sequencing Center for Infectious Disease"/>
            <person name="Wu L."/>
            <person name="Ma J."/>
        </authorList>
    </citation>
    <scope>NUCLEOTIDE SEQUENCE [LARGE SCALE GENOMIC DNA]</scope>
    <source>
        <strain evidence="3">KCTC 32514</strain>
    </source>
</reference>
<evidence type="ECO:0000313" key="3">
    <source>
        <dbReference type="Proteomes" id="UP001597548"/>
    </source>
</evidence>
<proteinExistence type="predicted"/>
<gene>
    <name evidence="2" type="ORF">ACFS29_15100</name>
</gene>
<name>A0ABW5ZVA1_9FLAO</name>
<dbReference type="Gene3D" id="2.60.40.10">
    <property type="entry name" value="Immunoglobulins"/>
    <property type="match status" value="1"/>
</dbReference>
<dbReference type="EMBL" id="JBHUOS010000010">
    <property type="protein sequence ID" value="MFD2916979.1"/>
    <property type="molecule type" value="Genomic_DNA"/>
</dbReference>
<organism evidence="2 3">
    <name type="scientific">Psychroserpens luteus</name>
    <dbReference type="NCBI Taxonomy" id="1434066"/>
    <lineage>
        <taxon>Bacteria</taxon>
        <taxon>Pseudomonadati</taxon>
        <taxon>Bacteroidota</taxon>
        <taxon>Flavobacteriia</taxon>
        <taxon>Flavobacteriales</taxon>
        <taxon>Flavobacteriaceae</taxon>
        <taxon>Psychroserpens</taxon>
    </lineage>
</organism>
<protein>
    <submittedName>
        <fullName evidence="2">T9SS type A sorting domain-containing protein</fullName>
    </submittedName>
</protein>
<evidence type="ECO:0000313" key="2">
    <source>
        <dbReference type="EMBL" id="MFD2916979.1"/>
    </source>
</evidence>
<evidence type="ECO:0000256" key="1">
    <source>
        <dbReference type="ARBA" id="ARBA00022729"/>
    </source>
</evidence>
<dbReference type="InterPro" id="IPR026444">
    <property type="entry name" value="Secre_tail"/>
</dbReference>
<comment type="caution">
    <text evidence="2">The sequence shown here is derived from an EMBL/GenBank/DDBJ whole genome shotgun (WGS) entry which is preliminary data.</text>
</comment>
<keyword evidence="1" id="KW-0732">Signal</keyword>
<keyword evidence="3" id="KW-1185">Reference proteome</keyword>